<dbReference type="InterPro" id="IPR055342">
    <property type="entry name" value="MreC_beta-barrel_core"/>
</dbReference>
<evidence type="ECO:0000256" key="1">
    <source>
        <dbReference type="ARBA" id="ARBA00009369"/>
    </source>
</evidence>
<comment type="similarity">
    <text evidence="1">Belongs to the MreC family.</text>
</comment>
<dbReference type="Gene3D" id="2.40.10.350">
    <property type="entry name" value="Rod shape-determining protein MreC, domain 2"/>
    <property type="match status" value="1"/>
</dbReference>
<dbReference type="EMBL" id="QEWP01000001">
    <property type="protein sequence ID" value="PWE01127.1"/>
    <property type="molecule type" value="Genomic_DNA"/>
</dbReference>
<dbReference type="InterPro" id="IPR007221">
    <property type="entry name" value="MreC"/>
</dbReference>
<evidence type="ECO:0000256" key="5">
    <source>
        <dbReference type="SAM" id="Phobius"/>
    </source>
</evidence>
<feature type="domain" description="Rod shape-determining protein MreC beta-barrel core" evidence="6">
    <location>
        <begin position="111"/>
        <end position="259"/>
    </location>
</feature>
<dbReference type="PANTHER" id="PTHR34138">
    <property type="entry name" value="CELL SHAPE-DETERMINING PROTEIN MREC"/>
    <property type="match status" value="1"/>
</dbReference>
<dbReference type="RefSeq" id="WP_109262582.1">
    <property type="nucleotide sequence ID" value="NZ_QEWP01000001.1"/>
</dbReference>
<keyword evidence="8" id="KW-1185">Reference proteome</keyword>
<dbReference type="NCBIfam" id="NF010532">
    <property type="entry name" value="PRK13922.9-3"/>
    <property type="match status" value="1"/>
</dbReference>
<dbReference type="GO" id="GO:0008360">
    <property type="term" value="P:regulation of cell shape"/>
    <property type="evidence" value="ECO:0007669"/>
    <property type="project" value="UniProtKB-KW"/>
</dbReference>
<dbReference type="InterPro" id="IPR042177">
    <property type="entry name" value="Cell/Rod_1"/>
</dbReference>
<organism evidence="7 8">
    <name type="scientific">Marinilabilia rubra</name>
    <dbReference type="NCBI Taxonomy" id="2162893"/>
    <lineage>
        <taxon>Bacteria</taxon>
        <taxon>Pseudomonadati</taxon>
        <taxon>Bacteroidota</taxon>
        <taxon>Bacteroidia</taxon>
        <taxon>Marinilabiliales</taxon>
        <taxon>Marinilabiliaceae</taxon>
        <taxon>Marinilabilia</taxon>
    </lineage>
</organism>
<dbReference type="Pfam" id="PF04085">
    <property type="entry name" value="MreC"/>
    <property type="match status" value="1"/>
</dbReference>
<evidence type="ECO:0000256" key="2">
    <source>
        <dbReference type="ARBA" id="ARBA00013855"/>
    </source>
</evidence>
<keyword evidence="5" id="KW-0472">Membrane</keyword>
<evidence type="ECO:0000256" key="4">
    <source>
        <dbReference type="ARBA" id="ARBA00032089"/>
    </source>
</evidence>
<evidence type="ECO:0000313" key="7">
    <source>
        <dbReference type="EMBL" id="PWE01127.1"/>
    </source>
</evidence>
<evidence type="ECO:0000259" key="6">
    <source>
        <dbReference type="Pfam" id="PF04085"/>
    </source>
</evidence>
<feature type="transmembrane region" description="Helical" evidence="5">
    <location>
        <begin position="12"/>
        <end position="29"/>
    </location>
</feature>
<dbReference type="InterPro" id="IPR042175">
    <property type="entry name" value="Cell/Rod_MreC_2"/>
</dbReference>
<gene>
    <name evidence="7" type="ORF">DDZ16_01160</name>
</gene>
<dbReference type="AlphaFoldDB" id="A0A2U2BDM1"/>
<dbReference type="PANTHER" id="PTHR34138:SF1">
    <property type="entry name" value="CELL SHAPE-DETERMINING PROTEIN MREC"/>
    <property type="match status" value="1"/>
</dbReference>
<keyword evidence="5" id="KW-1133">Transmembrane helix</keyword>
<dbReference type="Gene3D" id="2.40.10.340">
    <property type="entry name" value="Rod shape-determining protein MreC, domain 1"/>
    <property type="match status" value="1"/>
</dbReference>
<dbReference type="Proteomes" id="UP000244956">
    <property type="component" value="Unassembled WGS sequence"/>
</dbReference>
<accession>A0A2U2BDM1</accession>
<keyword evidence="5" id="KW-0812">Transmembrane</keyword>
<dbReference type="GO" id="GO:0005886">
    <property type="term" value="C:plasma membrane"/>
    <property type="evidence" value="ECO:0007669"/>
    <property type="project" value="TreeGrafter"/>
</dbReference>
<sequence length="276" mass="31754">MRNFIRFIIRNHFFLLFLFFEIVSFYFIFNYNEYHRNIYLSSSNKVSGFLFERFSSVIQYFELKQTNEELSKKNAELRNLLDNKTYYAGRTIDLVIDTISGRHYRYRSARVINNSVNKHFNYITLNKGMKDGISRDMGVISSRGLVGVVLNTSENYSTAISLLNTRLKISARLRKTGFFGSLNWEGGSYRHATLSGIPAHAAPSVGDAVVSSGYSSIFPEDILIGTIDEINIDQGEGFYDIKVLLSVDFKKLQYVQVVEKKEAEEQRELEKTSEND</sequence>
<evidence type="ECO:0000256" key="3">
    <source>
        <dbReference type="ARBA" id="ARBA00022960"/>
    </source>
</evidence>
<protein>
    <recommendedName>
        <fullName evidence="2">Cell shape-determining protein MreC</fullName>
    </recommendedName>
    <alternativeName>
        <fullName evidence="4">Cell shape protein MreC</fullName>
    </alternativeName>
</protein>
<comment type="caution">
    <text evidence="7">The sequence shown here is derived from an EMBL/GenBank/DDBJ whole genome shotgun (WGS) entry which is preliminary data.</text>
</comment>
<dbReference type="OrthoDB" id="9811827at2"/>
<proteinExistence type="inferred from homology"/>
<evidence type="ECO:0000313" key="8">
    <source>
        <dbReference type="Proteomes" id="UP000244956"/>
    </source>
</evidence>
<name>A0A2U2BDM1_9BACT</name>
<reference evidence="7 8" key="1">
    <citation type="submission" date="2018-05" db="EMBL/GenBank/DDBJ databases">
        <title>Marinilabilia rubrum sp. nov., isolated from saltern sediment.</title>
        <authorList>
            <person name="Zhang R."/>
        </authorList>
    </citation>
    <scope>NUCLEOTIDE SEQUENCE [LARGE SCALE GENOMIC DNA]</scope>
    <source>
        <strain evidence="7 8">WTE16</strain>
    </source>
</reference>
<keyword evidence="3" id="KW-0133">Cell shape</keyword>